<dbReference type="GeneID" id="114787935"/>
<keyword evidence="7 9" id="KW-0175">Coiled coil</keyword>
<evidence type="ECO:0000256" key="9">
    <source>
        <dbReference type="SAM" id="Coils"/>
    </source>
</evidence>
<dbReference type="GO" id="GO:0005912">
    <property type="term" value="C:adherens junction"/>
    <property type="evidence" value="ECO:0007669"/>
    <property type="project" value="UniProtKB-SubCell"/>
</dbReference>
<evidence type="ECO:0000256" key="6">
    <source>
        <dbReference type="ARBA" id="ARBA00022949"/>
    </source>
</evidence>
<proteinExistence type="inferred from homology"/>
<dbReference type="GO" id="GO:0034451">
    <property type="term" value="C:centriolar satellite"/>
    <property type="evidence" value="ECO:0007669"/>
    <property type="project" value="UniProtKB-SubCell"/>
</dbReference>
<evidence type="ECO:0000256" key="10">
    <source>
        <dbReference type="SAM" id="MobiDB-lite"/>
    </source>
</evidence>
<evidence type="ECO:0000256" key="1">
    <source>
        <dbReference type="ARBA" id="ARBA00004536"/>
    </source>
</evidence>
<dbReference type="AlphaFoldDB" id="A0AAY4E5W1"/>
<keyword evidence="8" id="KW-0206">Cytoskeleton</keyword>
<comment type="similarity">
    <text evidence="3">Belongs to the ADIP family.</text>
</comment>
<dbReference type="Ensembl" id="ENSDCDT00010062784.1">
    <property type="protein sequence ID" value="ENSDCDP00010052301.1"/>
    <property type="gene ID" value="ENSDCDG00010030605.1"/>
</dbReference>
<comment type="subcellular location">
    <subcellularLocation>
        <location evidence="1">Cell junction</location>
        <location evidence="1">Adherens junction</location>
    </subcellularLocation>
    <subcellularLocation>
        <location evidence="2">Cytoplasm</location>
        <location evidence="2">Cytoskeleton</location>
        <location evidence="2">Microtubule organizing center</location>
        <location evidence="2">Centrosome</location>
        <location evidence="2">Centriolar satellite</location>
    </subcellularLocation>
</comment>
<reference evidence="11 12" key="1">
    <citation type="submission" date="2020-06" db="EMBL/GenBank/DDBJ databases">
        <authorList>
            <consortium name="Wellcome Sanger Institute Data Sharing"/>
        </authorList>
    </citation>
    <scope>NUCLEOTIDE SEQUENCE [LARGE SCALE GENOMIC DNA]</scope>
</reference>
<keyword evidence="4" id="KW-0963">Cytoplasm</keyword>
<dbReference type="GO" id="GO:0035735">
    <property type="term" value="P:intraciliary transport involved in cilium assembly"/>
    <property type="evidence" value="ECO:0007669"/>
    <property type="project" value="TreeGrafter"/>
</dbReference>
<feature type="region of interest" description="Disordered" evidence="10">
    <location>
        <begin position="549"/>
        <end position="570"/>
    </location>
</feature>
<feature type="coiled-coil region" evidence="9">
    <location>
        <begin position="99"/>
        <end position="221"/>
    </location>
</feature>
<dbReference type="Proteomes" id="UP000694580">
    <property type="component" value="Chromosome 4"/>
</dbReference>
<dbReference type="RefSeq" id="XP_028831737.1">
    <property type="nucleotide sequence ID" value="XM_028975904.1"/>
</dbReference>
<dbReference type="GeneTree" id="ENSGT00390000007688"/>
<evidence type="ECO:0000256" key="8">
    <source>
        <dbReference type="ARBA" id="ARBA00023212"/>
    </source>
</evidence>
<evidence type="ECO:0000256" key="3">
    <source>
        <dbReference type="ARBA" id="ARBA00009291"/>
    </source>
</evidence>
<evidence type="ECO:0000256" key="4">
    <source>
        <dbReference type="ARBA" id="ARBA00022490"/>
    </source>
</evidence>
<keyword evidence="12" id="KW-1185">Reference proteome</keyword>
<dbReference type="GO" id="GO:0007155">
    <property type="term" value="P:cell adhesion"/>
    <property type="evidence" value="ECO:0007669"/>
    <property type="project" value="UniProtKB-KW"/>
</dbReference>
<dbReference type="PANTHER" id="PTHR46507:SF2">
    <property type="entry name" value="AFADIN- AND ALPHA-ACTININ-BINDING PROTEIN"/>
    <property type="match status" value="1"/>
</dbReference>
<keyword evidence="5" id="KW-0130">Cell adhesion</keyword>
<evidence type="ECO:0000256" key="5">
    <source>
        <dbReference type="ARBA" id="ARBA00022889"/>
    </source>
</evidence>
<dbReference type="InterPro" id="IPR052300">
    <property type="entry name" value="Adhesion_Centrosome_assoc"/>
</dbReference>
<name>A0AAY4E5W1_9TELE</name>
<organism evidence="11 12">
    <name type="scientific">Denticeps clupeoides</name>
    <name type="common">denticle herring</name>
    <dbReference type="NCBI Taxonomy" id="299321"/>
    <lineage>
        <taxon>Eukaryota</taxon>
        <taxon>Metazoa</taxon>
        <taxon>Chordata</taxon>
        <taxon>Craniata</taxon>
        <taxon>Vertebrata</taxon>
        <taxon>Euteleostomi</taxon>
        <taxon>Actinopterygii</taxon>
        <taxon>Neopterygii</taxon>
        <taxon>Teleostei</taxon>
        <taxon>Clupei</taxon>
        <taxon>Clupeiformes</taxon>
        <taxon>Denticipitoidei</taxon>
        <taxon>Denticipitidae</taxon>
        <taxon>Denticeps</taxon>
    </lineage>
</organism>
<sequence>MGDQCGMTMTEHTLDAKEISSISGITMSPSRQYGQTTLHSSLSLHKSYSGFSPFCSEHSVTQCISYINQEACSLGLGTVCIDLCLGGEGLKAVPVLNLLYELLQINRRHQKAAEELETQQMKNSSDMEHLQHSHSRLKDQLEHTRRENSGLHEGERQLQLKIKTLQRCLKSEKEEVQKLQSIISSRASQYNHDAKRKERECAKLKERLNQLLVEKRDKKLAIEVSNPVGRSDGKRGLWKTGKMEARHEGEMYKALLNDYEARQRALMVENTELKKVLQQMKRDMVSILSPKKPQARGEASDDSLEQVCSDGEEEMCEASRECVEQSCEQAREKLTNSIRQQWRRLKCHMERLDSQASLVSAPDREGEGEELISRQVHEEEVLRMRLELQQCRDFIQTQQQLWQQQLSSPCDDETAALLSGCYTLEEKERLKEEWRLFQEQKRNFEKERKSFTEAAIRLGHEKKAFEDDRATWLKNQFLTMTPFVDRKRPATLESHSTASSGAEAKMISTPVPPAKSVSYSAFTTPKTGSACVPSTVDLYRTLRLIPESSLRSQGRRGSRQDFSSLSRDLTKPRLHNGTADCSLLSLLKDVESPT</sequence>
<evidence type="ECO:0000313" key="11">
    <source>
        <dbReference type="Ensembl" id="ENSDCDP00010052301.1"/>
    </source>
</evidence>
<reference evidence="11" key="3">
    <citation type="submission" date="2025-09" db="UniProtKB">
        <authorList>
            <consortium name="Ensembl"/>
        </authorList>
    </citation>
    <scope>IDENTIFICATION</scope>
</reference>
<evidence type="ECO:0000256" key="7">
    <source>
        <dbReference type="ARBA" id="ARBA00023054"/>
    </source>
</evidence>
<dbReference type="InterPro" id="IPR021622">
    <property type="entry name" value="Afadin/alpha-actinin-bd"/>
</dbReference>
<accession>A0AAY4E5W1</accession>
<keyword evidence="6" id="KW-0965">Cell junction</keyword>
<reference evidence="11" key="2">
    <citation type="submission" date="2025-08" db="UniProtKB">
        <authorList>
            <consortium name="Ensembl"/>
        </authorList>
    </citation>
    <scope>IDENTIFICATION</scope>
</reference>
<evidence type="ECO:0000313" key="12">
    <source>
        <dbReference type="Proteomes" id="UP000694580"/>
    </source>
</evidence>
<gene>
    <name evidence="11" type="primary">ssx2ipa</name>
</gene>
<dbReference type="PANTHER" id="PTHR46507">
    <property type="entry name" value="AFADIN- AND ALPHA-ACTININ-BINDING PROTEIN"/>
    <property type="match status" value="1"/>
</dbReference>
<evidence type="ECO:0000256" key="2">
    <source>
        <dbReference type="ARBA" id="ARBA00004607"/>
    </source>
</evidence>
<dbReference type="GO" id="GO:0036064">
    <property type="term" value="C:ciliary basal body"/>
    <property type="evidence" value="ECO:0007669"/>
    <property type="project" value="TreeGrafter"/>
</dbReference>
<protein>
    <submittedName>
        <fullName evidence="11">Uncharacterized protein</fullName>
    </submittedName>
</protein>
<dbReference type="Pfam" id="PF11559">
    <property type="entry name" value="ADIP"/>
    <property type="match status" value="1"/>
</dbReference>